<organism evidence="5 6">
    <name type="scientific">Pseudescherichia vulneris NBRC 102420</name>
    <dbReference type="NCBI Taxonomy" id="1115515"/>
    <lineage>
        <taxon>Bacteria</taxon>
        <taxon>Pseudomonadati</taxon>
        <taxon>Pseudomonadota</taxon>
        <taxon>Gammaproteobacteria</taxon>
        <taxon>Enterobacterales</taxon>
        <taxon>Enterobacteriaceae</taxon>
        <taxon>Pseudescherichia</taxon>
    </lineage>
</organism>
<dbReference type="PANTHER" id="PTHR48043">
    <property type="entry name" value="EG:EG0003.4 PROTEIN-RELATED"/>
    <property type="match status" value="1"/>
</dbReference>
<dbReference type="EMBL" id="BBMZ01000002">
    <property type="protein sequence ID" value="GAL56635.1"/>
    <property type="molecule type" value="Genomic_DNA"/>
</dbReference>
<comment type="similarity">
    <text evidence="3">Belongs to the UDP-glycosyltransferase family.</text>
</comment>
<dbReference type="PROSITE" id="PS00375">
    <property type="entry name" value="UDPGT"/>
    <property type="match status" value="1"/>
</dbReference>
<name>A0A090UVL7_PSEVU</name>
<feature type="domain" description="Glycosyl transferase family 28 C-terminal" evidence="4">
    <location>
        <begin position="288"/>
        <end position="376"/>
    </location>
</feature>
<dbReference type="FunFam" id="3.40.50.2000:FF:000717">
    <property type="entry name" value="Zeaxanthin glucosyltransferase"/>
    <property type="match status" value="1"/>
</dbReference>
<evidence type="ECO:0000313" key="6">
    <source>
        <dbReference type="Proteomes" id="UP000029462"/>
    </source>
</evidence>
<dbReference type="RefSeq" id="WP_042387987.1">
    <property type="nucleotide sequence ID" value="NZ_BBMZ01000002.1"/>
</dbReference>
<dbReference type="FunFam" id="3.40.50.2000:FF:000655">
    <property type="entry name" value="Zeaxanthin glucosyltransferase"/>
    <property type="match status" value="1"/>
</dbReference>
<dbReference type="Pfam" id="PF00201">
    <property type="entry name" value="UDPGT"/>
    <property type="match status" value="1"/>
</dbReference>
<dbReference type="STRING" id="1115515.EV102420_02_02400"/>
<comment type="caution">
    <text evidence="5">The sequence shown here is derived from an EMBL/GenBank/DDBJ whole genome shotgun (WGS) entry which is preliminary data.</text>
</comment>
<keyword evidence="1 3" id="KW-0328">Glycosyltransferase</keyword>
<dbReference type="Proteomes" id="UP000029462">
    <property type="component" value="Unassembled WGS sequence"/>
</dbReference>
<evidence type="ECO:0000256" key="2">
    <source>
        <dbReference type="ARBA" id="ARBA00022679"/>
    </source>
</evidence>
<evidence type="ECO:0000313" key="5">
    <source>
        <dbReference type="EMBL" id="GAL56635.1"/>
    </source>
</evidence>
<dbReference type="eggNOG" id="COG1819">
    <property type="taxonomic scope" value="Bacteria"/>
</dbReference>
<dbReference type="Gene3D" id="3.40.50.2000">
    <property type="entry name" value="Glycogen Phosphorylase B"/>
    <property type="match status" value="2"/>
</dbReference>
<dbReference type="OrthoDB" id="9805366at2"/>
<dbReference type="InterPro" id="IPR050271">
    <property type="entry name" value="UDP-glycosyltransferase"/>
</dbReference>
<evidence type="ECO:0000259" key="4">
    <source>
        <dbReference type="Pfam" id="PF04101"/>
    </source>
</evidence>
<dbReference type="SUPFAM" id="SSF53756">
    <property type="entry name" value="UDP-Glycosyltransferase/glycogen phosphorylase"/>
    <property type="match status" value="1"/>
</dbReference>
<dbReference type="Pfam" id="PF04101">
    <property type="entry name" value="Glyco_tran_28_C"/>
    <property type="match status" value="1"/>
</dbReference>
<dbReference type="PANTHER" id="PTHR48043:SF145">
    <property type="entry name" value="FI06409P-RELATED"/>
    <property type="match status" value="1"/>
</dbReference>
<gene>
    <name evidence="5" type="ORF">EV102420_02_02400</name>
</gene>
<accession>A0A090UVL7</accession>
<dbReference type="InterPro" id="IPR007235">
    <property type="entry name" value="Glyco_trans_28_C"/>
</dbReference>
<dbReference type="InterPro" id="IPR035595">
    <property type="entry name" value="UDP_glycos_trans_CS"/>
</dbReference>
<dbReference type="AlphaFoldDB" id="A0A090UVL7"/>
<evidence type="ECO:0000256" key="1">
    <source>
        <dbReference type="ARBA" id="ARBA00022676"/>
    </source>
</evidence>
<reference evidence="5 6" key="1">
    <citation type="submission" date="2014-09" db="EMBL/GenBank/DDBJ databases">
        <title>Whole genome shotgun sequence of Escherichia vulneris NBRC 102420.</title>
        <authorList>
            <person name="Yoshida Y."/>
            <person name="Hosoyama A."/>
            <person name="Tsuchikane K."/>
            <person name="Ohji S."/>
            <person name="Ichikawa N."/>
            <person name="Kimura A."/>
            <person name="Yamazoe A."/>
            <person name="Ezaki T."/>
            <person name="Fujita N."/>
        </authorList>
    </citation>
    <scope>NUCLEOTIDE SEQUENCE [LARGE SCALE GENOMIC DNA]</scope>
    <source>
        <strain evidence="5 6">NBRC 102420</strain>
    </source>
</reference>
<dbReference type="InterPro" id="IPR002213">
    <property type="entry name" value="UDP_glucos_trans"/>
</dbReference>
<dbReference type="CDD" id="cd03784">
    <property type="entry name" value="GT1_Gtf-like"/>
    <property type="match status" value="1"/>
</dbReference>
<protein>
    <submittedName>
        <fullName evidence="5">Putative glycosyltransferase</fullName>
    </submittedName>
</protein>
<evidence type="ECO:0000256" key="3">
    <source>
        <dbReference type="RuleBase" id="RU003718"/>
    </source>
</evidence>
<proteinExistence type="inferred from homology"/>
<keyword evidence="2 3" id="KW-0808">Transferase</keyword>
<dbReference type="GO" id="GO:0016758">
    <property type="term" value="F:hexosyltransferase activity"/>
    <property type="evidence" value="ECO:0007669"/>
    <property type="project" value="InterPro"/>
</dbReference>
<keyword evidence="6" id="KW-1185">Reference proteome</keyword>
<sequence length="413" mass="44882">MSHFAIVAPPLYSHAVALHALALELAQRGHRVTFLTGNVASLAEQETERVAFYPLPASVQQAQRNVQQQSNGNLLRLIAAMSSLTDALCQQLPAILQRLAVDALIVDEMEPAGSLVAEALGLPFISIACALPVNREPGLPLPVMPFHYAEDKRALRRFQVSERIYDALMYPHGQTILRHAQRFGLPERRRLDECLSPLAQISQSVPALDFPRRELPDCFHYVGALRYQPPPQVERSPRSTPRIFASLGTLQGHRLRLFQKIARASASVGAEVTIAHCDGLTQAQADSLYACGATEVTSFVDQPRYVAEANLVITHGGLNTVLDALAAATPVLAVPLSFDQPAVAARLVYNGLGRRVSRFARQQTLADEIAQLLGDETLHQRLATARQQLNDAGGTPRAATLIEQAIAGSESVS</sequence>
<dbReference type="GO" id="GO:0008194">
    <property type="term" value="F:UDP-glycosyltransferase activity"/>
    <property type="evidence" value="ECO:0007669"/>
    <property type="project" value="InterPro"/>
</dbReference>